<dbReference type="GO" id="GO:0005615">
    <property type="term" value="C:extracellular space"/>
    <property type="evidence" value="ECO:0007669"/>
    <property type="project" value="TreeGrafter"/>
</dbReference>
<dbReference type="GO" id="GO:0008270">
    <property type="term" value="F:zinc ion binding"/>
    <property type="evidence" value="ECO:0007669"/>
    <property type="project" value="InterPro"/>
</dbReference>
<dbReference type="AlphaFoldDB" id="A0A9E8LVF5"/>
<dbReference type="GO" id="GO:0004181">
    <property type="term" value="F:metallocarboxypeptidase activity"/>
    <property type="evidence" value="ECO:0007669"/>
    <property type="project" value="InterPro"/>
</dbReference>
<evidence type="ECO:0000313" key="12">
    <source>
        <dbReference type="Proteomes" id="UP001164718"/>
    </source>
</evidence>
<feature type="region of interest" description="Disordered" evidence="8">
    <location>
        <begin position="260"/>
        <end position="281"/>
    </location>
</feature>
<feature type="active site" description="Proton donor/acceptor" evidence="7">
    <location>
        <position position="365"/>
    </location>
</feature>
<dbReference type="InterPro" id="IPR018392">
    <property type="entry name" value="LysM"/>
</dbReference>
<keyword evidence="3" id="KW-0645">Protease</keyword>
<dbReference type="Gene3D" id="3.40.630.10">
    <property type="entry name" value="Zn peptidases"/>
    <property type="match status" value="1"/>
</dbReference>
<evidence type="ECO:0000256" key="3">
    <source>
        <dbReference type="ARBA" id="ARBA00022670"/>
    </source>
</evidence>
<dbReference type="InterPro" id="IPR000834">
    <property type="entry name" value="Peptidase_M14"/>
</dbReference>
<dbReference type="RefSeq" id="WP_275418210.1">
    <property type="nucleotide sequence ID" value="NZ_CP106878.1"/>
</dbReference>
<reference evidence="11" key="1">
    <citation type="submission" date="2022-09" db="EMBL/GenBank/DDBJ databases">
        <title>Complete Genomes of Fervidibacillus albus and Fervidibacillus halotolerans isolated from tidal flat sediments.</title>
        <authorList>
            <person name="Kwon K.K."/>
            <person name="Yang S.-H."/>
            <person name="Park M.J."/>
            <person name="Oh H.-M."/>
        </authorList>
    </citation>
    <scope>NUCLEOTIDE SEQUENCE</scope>
    <source>
        <strain evidence="11">MEBiC13591</strain>
    </source>
</reference>
<dbReference type="SUPFAM" id="SSF53187">
    <property type="entry name" value="Zn-dependent exopeptidases"/>
    <property type="match status" value="1"/>
</dbReference>
<dbReference type="Pfam" id="PF00246">
    <property type="entry name" value="Peptidase_M14"/>
    <property type="match status" value="1"/>
</dbReference>
<evidence type="ECO:0000259" key="10">
    <source>
        <dbReference type="PROSITE" id="PS52035"/>
    </source>
</evidence>
<accession>A0A9E8LVF5</accession>
<feature type="domain" description="LysM" evidence="9">
    <location>
        <begin position="1"/>
        <end position="45"/>
    </location>
</feature>
<dbReference type="SMART" id="SM00257">
    <property type="entry name" value="LysM"/>
    <property type="match status" value="2"/>
</dbReference>
<dbReference type="CDD" id="cd00118">
    <property type="entry name" value="LysM"/>
    <property type="match status" value="2"/>
</dbReference>
<organism evidence="11 12">
    <name type="scientific">Fervidibacillus albus</name>
    <dbReference type="NCBI Taxonomy" id="2980026"/>
    <lineage>
        <taxon>Bacteria</taxon>
        <taxon>Bacillati</taxon>
        <taxon>Bacillota</taxon>
        <taxon>Bacilli</taxon>
        <taxon>Bacillales</taxon>
        <taxon>Bacillaceae</taxon>
        <taxon>Fervidibacillus</taxon>
    </lineage>
</organism>
<evidence type="ECO:0000256" key="8">
    <source>
        <dbReference type="SAM" id="MobiDB-lite"/>
    </source>
</evidence>
<proteinExistence type="inferred from homology"/>
<dbReference type="KEGG" id="faf:OE104_03570"/>
<evidence type="ECO:0000256" key="4">
    <source>
        <dbReference type="ARBA" id="ARBA00022801"/>
    </source>
</evidence>
<name>A0A9E8LVF5_9BACI</name>
<dbReference type="InterPro" id="IPR034274">
    <property type="entry name" value="ENP1_M14_CPD"/>
</dbReference>
<keyword evidence="5" id="KW-0862">Zinc</keyword>
<dbReference type="Gene3D" id="3.10.350.10">
    <property type="entry name" value="LysM domain"/>
    <property type="match status" value="2"/>
</dbReference>
<dbReference type="GO" id="GO:0006508">
    <property type="term" value="P:proteolysis"/>
    <property type="evidence" value="ECO:0007669"/>
    <property type="project" value="UniProtKB-KW"/>
</dbReference>
<feature type="compositionally biased region" description="Basic and acidic residues" evidence="8">
    <location>
        <begin position="260"/>
        <end position="277"/>
    </location>
</feature>
<evidence type="ECO:0000259" key="9">
    <source>
        <dbReference type="PROSITE" id="PS51782"/>
    </source>
</evidence>
<keyword evidence="4" id="KW-0378">Hydrolase</keyword>
<dbReference type="PROSITE" id="PS51782">
    <property type="entry name" value="LYSM"/>
    <property type="match status" value="2"/>
</dbReference>
<gene>
    <name evidence="11" type="ORF">OE104_03570</name>
</gene>
<sequence>MKVNVRKGDTLWLYSQLFQVPLSLIEDANPTKMPSQLQIGEEVHIPGFEIVQRKIQRGDTFWKFSNELNIPVYGLLLLNPDVDPNRLMVDEIVYLPKRVTVPIVRDVANYSFEKMEADLNRLQEIYPFIRINKIGESVLGKPIYEIDIGRGERVVHFNGAFHANEWITTPVLMRLVNTYALSLVNGYPQRGIYSLPLYNRNRLSVVPMVNPDGVNLVLNGPPAEVKEEVISINEGSTDFSSWKANIRGIDLNNQYPANWDIEKKRKEPKKPAPRDYPGDAPLTEPEAIAMAELAKQREFSRMLAFHTQGKEFYWGYEGLEPPESESLAERYANASGYESIRYVDSHAGYKDWFIQTFRKPGFTFELGLGVNPIPISQFPTIFEEMLGVFLLSLYV</sequence>
<keyword evidence="12" id="KW-1185">Reference proteome</keyword>
<evidence type="ECO:0000256" key="1">
    <source>
        <dbReference type="ARBA" id="ARBA00001947"/>
    </source>
</evidence>
<evidence type="ECO:0000256" key="5">
    <source>
        <dbReference type="ARBA" id="ARBA00022833"/>
    </source>
</evidence>
<feature type="domain" description="Peptidase M14" evidence="10">
    <location>
        <begin position="108"/>
        <end position="395"/>
    </location>
</feature>
<dbReference type="Pfam" id="PF01476">
    <property type="entry name" value="LysM"/>
    <property type="match status" value="2"/>
</dbReference>
<evidence type="ECO:0000256" key="7">
    <source>
        <dbReference type="PROSITE-ProRule" id="PRU01379"/>
    </source>
</evidence>
<dbReference type="PANTHER" id="PTHR11705">
    <property type="entry name" value="PROTEASE FAMILY M14 CARBOXYPEPTIDASE A,B"/>
    <property type="match status" value="1"/>
</dbReference>
<keyword evidence="6" id="KW-0482">Metalloprotease</keyword>
<dbReference type="Proteomes" id="UP001164718">
    <property type="component" value="Chromosome"/>
</dbReference>
<evidence type="ECO:0000256" key="6">
    <source>
        <dbReference type="ARBA" id="ARBA00023049"/>
    </source>
</evidence>
<dbReference type="PROSITE" id="PS52035">
    <property type="entry name" value="PEPTIDASE_M14"/>
    <property type="match status" value="1"/>
</dbReference>
<dbReference type="InterPro" id="IPR036779">
    <property type="entry name" value="LysM_dom_sf"/>
</dbReference>
<comment type="similarity">
    <text evidence="2 7">Belongs to the peptidase M14 family.</text>
</comment>
<dbReference type="EMBL" id="CP106878">
    <property type="protein sequence ID" value="WAA10422.1"/>
    <property type="molecule type" value="Genomic_DNA"/>
</dbReference>
<evidence type="ECO:0000256" key="2">
    <source>
        <dbReference type="ARBA" id="ARBA00005988"/>
    </source>
</evidence>
<comment type="cofactor">
    <cofactor evidence="1">
        <name>Zn(2+)</name>
        <dbReference type="ChEBI" id="CHEBI:29105"/>
    </cofactor>
</comment>
<dbReference type="CDD" id="cd06229">
    <property type="entry name" value="M14_Endopeptidase_I"/>
    <property type="match status" value="1"/>
</dbReference>
<dbReference type="SMART" id="SM00631">
    <property type="entry name" value="Zn_pept"/>
    <property type="match status" value="1"/>
</dbReference>
<evidence type="ECO:0000313" key="11">
    <source>
        <dbReference type="EMBL" id="WAA10422.1"/>
    </source>
</evidence>
<protein>
    <submittedName>
        <fullName evidence="11">M14 family metallopeptidase</fullName>
    </submittedName>
</protein>
<dbReference type="PANTHER" id="PTHR11705:SF143">
    <property type="entry name" value="SLL0236 PROTEIN"/>
    <property type="match status" value="1"/>
</dbReference>
<feature type="domain" description="LysM" evidence="9">
    <location>
        <begin position="51"/>
        <end position="95"/>
    </location>
</feature>